<dbReference type="STRING" id="52.CMC5_028230"/>
<dbReference type="InterPro" id="IPR038607">
    <property type="entry name" value="PhoD-like_sf"/>
</dbReference>
<feature type="domain" description="PhoD-like phosphatase metallophosphatase" evidence="1">
    <location>
        <begin position="452"/>
        <end position="657"/>
    </location>
</feature>
<dbReference type="AlphaFoldDB" id="A0A0K1ECT1"/>
<keyword evidence="4" id="KW-1185">Reference proteome</keyword>
<name>A0A0K1ECT1_CHOCO</name>
<dbReference type="CDD" id="cd07389">
    <property type="entry name" value="MPP_PhoD"/>
    <property type="match status" value="1"/>
</dbReference>
<dbReference type="EMBL" id="CP012159">
    <property type="protein sequence ID" value="AKT38675.1"/>
    <property type="molecule type" value="Genomic_DNA"/>
</dbReference>
<sequence length="715" mass="79574">MQRREFLRSTAVLAGAFLAPGCAAPPEIEVLDGATYFPQSVASGEPRPESVILWTRIQNPRHAGRDVPLHLEVSTSEDFQSLVVSTSVWARARHDYCVKVRIEQLSPATTYHYRFIHDHHGRRYASRPGRTRTAPAPGADVPVRFAFLSGQDFSAGHYNALLLLAREEIDFVVHLGGYIHEVAERGIRVARQVTFTDQEGAMPVEVDGREVLAAASLDNYRELYRVYRSDRALQRVHERFPMVMIWGDHEFSEDSYGATSTYFDERADETDVRRRKRANRAWFEYQPVDTPNEESVYDPDAPYPGQLRIHRDLVFGRHVHLVLTDLRTHRGDHLVPEDALPGAVVITDAALREKEAASYPPAWASRYVDVETYQGGIYQSALIAAAPTCGYDPVLVHGDLAVDFINEVLSVHNATLPVTKRLAPIDATASPLWGVSFGDIGKVAPYSAMGARYLLRKEAFDSYARQRYEQSRGRSEQIMGSEQELWFLKTLQTSEATWKVWASEHAFSPQVLDLTHANVPAPLQRAFYVSGDTWDGFPNRRRALLEALARLDGMVVLSGDAGAFFAALPAVEGDEGRRVVEFAGPPVSSRPLDGRLAKQVGEHPLLKGQVSSNQAGAMATETLLTAPEVGANPHLALAKTQRNGYVVVEAGPDALHTTARLLDPEDLDADHTGLELGLAARLETIRLRILAGEAALEREEELVWRRWSPELAMWV</sequence>
<dbReference type="SUPFAM" id="SSF56300">
    <property type="entry name" value="Metallo-dependent phosphatases"/>
    <property type="match status" value="1"/>
</dbReference>
<evidence type="ECO:0000313" key="4">
    <source>
        <dbReference type="Proteomes" id="UP000067626"/>
    </source>
</evidence>
<dbReference type="Gene3D" id="2.60.40.380">
    <property type="entry name" value="Purple acid phosphatase-like, N-terminal"/>
    <property type="match status" value="1"/>
</dbReference>
<reference evidence="3 4" key="1">
    <citation type="submission" date="2015-07" db="EMBL/GenBank/DDBJ databases">
        <title>Genome analysis of myxobacterium Chondromyces crocatus Cm c5 reveals a high potential for natural compound synthesis and the genetic basis for the loss of fruiting body formation.</title>
        <authorList>
            <person name="Zaburannyi N."/>
            <person name="Bunk B."/>
            <person name="Maier J."/>
            <person name="Overmann J."/>
            <person name="Mueller R."/>
        </authorList>
    </citation>
    <scope>NUCLEOTIDE SEQUENCE [LARGE SCALE GENOMIC DNA]</scope>
    <source>
        <strain evidence="3 4">Cm c5</strain>
    </source>
</reference>
<accession>A0A0K1ECT1</accession>
<dbReference type="Gene3D" id="3.60.21.70">
    <property type="entry name" value="PhoD-like phosphatase"/>
    <property type="match status" value="1"/>
</dbReference>
<dbReference type="Pfam" id="PF16655">
    <property type="entry name" value="PhoD_N"/>
    <property type="match status" value="1"/>
</dbReference>
<dbReference type="Proteomes" id="UP000067626">
    <property type="component" value="Chromosome"/>
</dbReference>
<dbReference type="InterPro" id="IPR032093">
    <property type="entry name" value="PhoD_N"/>
</dbReference>
<feature type="domain" description="Phospholipase D N-terminal" evidence="2">
    <location>
        <begin position="40"/>
        <end position="133"/>
    </location>
</feature>
<proteinExistence type="predicted"/>
<evidence type="ECO:0000313" key="3">
    <source>
        <dbReference type="EMBL" id="AKT38675.1"/>
    </source>
</evidence>
<gene>
    <name evidence="3" type="ORF">CMC5_028230</name>
</gene>
<organism evidence="3 4">
    <name type="scientific">Chondromyces crocatus</name>
    <dbReference type="NCBI Taxonomy" id="52"/>
    <lineage>
        <taxon>Bacteria</taxon>
        <taxon>Pseudomonadati</taxon>
        <taxon>Myxococcota</taxon>
        <taxon>Polyangia</taxon>
        <taxon>Polyangiales</taxon>
        <taxon>Polyangiaceae</taxon>
        <taxon>Chondromyces</taxon>
    </lineage>
</organism>
<evidence type="ECO:0000259" key="2">
    <source>
        <dbReference type="Pfam" id="PF16655"/>
    </source>
</evidence>
<dbReference type="InterPro" id="IPR052900">
    <property type="entry name" value="Phospholipid_Metab_Enz"/>
</dbReference>
<evidence type="ECO:0000259" key="1">
    <source>
        <dbReference type="Pfam" id="PF09423"/>
    </source>
</evidence>
<dbReference type="Pfam" id="PF09423">
    <property type="entry name" value="PhoD"/>
    <property type="match status" value="2"/>
</dbReference>
<dbReference type="InterPro" id="IPR029052">
    <property type="entry name" value="Metallo-depent_PP-like"/>
</dbReference>
<feature type="domain" description="PhoD-like phosphatase metallophosphatase" evidence="1">
    <location>
        <begin position="145"/>
        <end position="335"/>
    </location>
</feature>
<dbReference type="KEGG" id="ccro:CMC5_028230"/>
<dbReference type="PANTHER" id="PTHR43606:SF2">
    <property type="entry name" value="ALKALINE PHOSPHATASE FAMILY PROTEIN (AFU_ORTHOLOGUE AFUA_5G03860)"/>
    <property type="match status" value="1"/>
</dbReference>
<protein>
    <submittedName>
        <fullName evidence="3">Metallophosphatase</fullName>
    </submittedName>
</protein>
<dbReference type="InterPro" id="IPR018946">
    <property type="entry name" value="PhoD-like_MPP"/>
</dbReference>
<dbReference type="PANTHER" id="PTHR43606">
    <property type="entry name" value="PHOSPHATASE, PUTATIVE (AFU_ORTHOLOGUE AFUA_6G08710)-RELATED"/>
    <property type="match status" value="1"/>
</dbReference>